<dbReference type="OrthoDB" id="2653347at2759"/>
<name>A0A9P7J511_9AGAM</name>
<gene>
    <name evidence="1" type="ORF">HD556DRAFT_1304073</name>
</gene>
<comment type="caution">
    <text evidence="1">The sequence shown here is derived from an EMBL/GenBank/DDBJ whole genome shotgun (WGS) entry which is preliminary data.</text>
</comment>
<accession>A0A9P7J511</accession>
<dbReference type="EMBL" id="JABBWE010000005">
    <property type="protein sequence ID" value="KAG1802806.1"/>
    <property type="molecule type" value="Genomic_DNA"/>
</dbReference>
<proteinExistence type="predicted"/>
<dbReference type="GeneID" id="64593409"/>
<reference evidence="1" key="1">
    <citation type="journal article" date="2020" name="New Phytol.">
        <title>Comparative genomics reveals dynamic genome evolution in host specialist ectomycorrhizal fungi.</title>
        <authorList>
            <person name="Lofgren L.A."/>
            <person name="Nguyen N.H."/>
            <person name="Vilgalys R."/>
            <person name="Ruytinx J."/>
            <person name="Liao H.L."/>
            <person name="Branco S."/>
            <person name="Kuo A."/>
            <person name="LaButti K."/>
            <person name="Lipzen A."/>
            <person name="Andreopoulos W."/>
            <person name="Pangilinan J."/>
            <person name="Riley R."/>
            <person name="Hundley H."/>
            <person name="Na H."/>
            <person name="Barry K."/>
            <person name="Grigoriev I.V."/>
            <person name="Stajich J.E."/>
            <person name="Kennedy P.G."/>
        </authorList>
    </citation>
    <scope>NUCLEOTIDE SEQUENCE</scope>
    <source>
        <strain evidence="1">S12</strain>
    </source>
</reference>
<keyword evidence="2" id="KW-1185">Reference proteome</keyword>
<dbReference type="RefSeq" id="XP_041165703.1">
    <property type="nucleotide sequence ID" value="XM_041299645.1"/>
</dbReference>
<dbReference type="AlphaFoldDB" id="A0A9P7J511"/>
<evidence type="ECO:0000313" key="1">
    <source>
        <dbReference type="EMBL" id="KAG1802806.1"/>
    </source>
</evidence>
<evidence type="ECO:0000313" key="2">
    <source>
        <dbReference type="Proteomes" id="UP000719766"/>
    </source>
</evidence>
<protein>
    <submittedName>
        <fullName evidence="1">Uncharacterized protein</fullName>
    </submittedName>
</protein>
<sequence length="153" mass="18242">MSSSTNIMHPSIASLICRHEDRLACAHYLTARYHQNPTRQAPFNSAQLNWLRERIPTYMIYHPKSDKTRHFIRSTVIKFDILWPFRQKLWPGSTAETPFTDDMHARLLALSWIVQTNIASHMLWKTHYQLRREKNQTGMKPAKWFWYWGVGQT</sequence>
<dbReference type="Proteomes" id="UP000719766">
    <property type="component" value="Unassembled WGS sequence"/>
</dbReference>
<organism evidence="1 2">
    <name type="scientific">Suillus plorans</name>
    <dbReference type="NCBI Taxonomy" id="116603"/>
    <lineage>
        <taxon>Eukaryota</taxon>
        <taxon>Fungi</taxon>
        <taxon>Dikarya</taxon>
        <taxon>Basidiomycota</taxon>
        <taxon>Agaricomycotina</taxon>
        <taxon>Agaricomycetes</taxon>
        <taxon>Agaricomycetidae</taxon>
        <taxon>Boletales</taxon>
        <taxon>Suillineae</taxon>
        <taxon>Suillaceae</taxon>
        <taxon>Suillus</taxon>
    </lineage>
</organism>